<evidence type="ECO:0000313" key="1">
    <source>
        <dbReference type="EMBL" id="KEP25087.1"/>
    </source>
</evidence>
<comment type="caution">
    <text evidence="1">The sequence shown here is derived from an EMBL/GenBank/DDBJ whole genome shotgun (WGS) entry which is preliminary data.</text>
</comment>
<evidence type="ECO:0008006" key="3">
    <source>
        <dbReference type="Google" id="ProtNLM"/>
    </source>
</evidence>
<dbReference type="PROSITE" id="PS51257">
    <property type="entry name" value="PROKAR_LIPOPROTEIN"/>
    <property type="match status" value="1"/>
</dbReference>
<evidence type="ECO:0000313" key="2">
    <source>
        <dbReference type="Proteomes" id="UP000028091"/>
    </source>
</evidence>
<dbReference type="AlphaFoldDB" id="A0A081L761"/>
<proteinExistence type="predicted"/>
<protein>
    <recommendedName>
        <fullName evidence="3">Lipoprotein</fullName>
    </recommendedName>
</protein>
<sequence length="488" mass="57301">MYRILIFIVSMILIVTGCSQNEKISMQRKIYNKDFLRTIHSYMKSESGGQVFEVNSQQEQPSELIQNTLALYQKNRGHDRKQVECREEKNQFFCKVALSHSVNKNQFSKKDITGMDSYLNLFLLYDVFIKIKDSNGVKLVNETFSKLEKPSPQDKIEYHYYLILTSYFHHKVPTFLEKEIQSNLEQYTSLSLFDYDEPIILYASLILANMLEIEPNVKHLTKIYFNEDNQKTILFRDEITYWFHFQIIQLLQDMNHQKESGLTFNIPSNYMPFPSLFYSLDSLRNLYLMSNIFSSADLDQAEEYRQILTNRYEGLLEDEHQLSSYQNQFFAKQITSELGLPFDETSIPDGTCQNIENSSEMYYCFKLKGEKADKSIVKWSDSDDLLTTLMKYDIVDINQEDKNKLVDMFNEVISYHGDNHYIILNLYTDLLLRYNFDVPKNQIKKKIKASHCGLGYCTSKGSYDFELGVYGNHTLNLLEGIEMASELR</sequence>
<organism evidence="1 2">
    <name type="scientific">Bacillus zhangzhouensis</name>
    <dbReference type="NCBI Taxonomy" id="1178540"/>
    <lineage>
        <taxon>Bacteria</taxon>
        <taxon>Bacillati</taxon>
        <taxon>Bacillota</taxon>
        <taxon>Bacilli</taxon>
        <taxon>Bacillales</taxon>
        <taxon>Bacillaceae</taxon>
        <taxon>Bacillus</taxon>
    </lineage>
</organism>
<accession>A0A081L761</accession>
<keyword evidence="2" id="KW-1185">Reference proteome</keyword>
<dbReference type="RefSeq" id="WP_034324809.1">
    <property type="nucleotide sequence ID" value="NZ_JOTP01000033.1"/>
</dbReference>
<dbReference type="EMBL" id="JOTP01000033">
    <property type="protein sequence ID" value="KEP25087.1"/>
    <property type="molecule type" value="Genomic_DNA"/>
</dbReference>
<gene>
    <name evidence="1" type="ORF">BA70_12260</name>
</gene>
<dbReference type="OrthoDB" id="9992852at2"/>
<name>A0A081L761_9BACI</name>
<dbReference type="Proteomes" id="UP000028091">
    <property type="component" value="Unassembled WGS sequence"/>
</dbReference>
<reference evidence="1 2" key="1">
    <citation type="submission" date="2012-09" db="EMBL/GenBank/DDBJ databases">
        <title>Genome Sequence of Bacillus sp. DW5-4.</title>
        <authorList>
            <person name="Lai Q."/>
            <person name="Liu Y."/>
            <person name="Shao Z."/>
        </authorList>
    </citation>
    <scope>NUCLEOTIDE SEQUENCE [LARGE SCALE GENOMIC DNA]</scope>
    <source>
        <strain evidence="1 2">DW5-4</strain>
    </source>
</reference>